<keyword evidence="3" id="KW-0597">Phosphoprotein</keyword>
<dbReference type="PANTHER" id="PTHR44936">
    <property type="entry name" value="SENSOR PROTEIN CREC"/>
    <property type="match status" value="1"/>
</dbReference>
<feature type="transmembrane region" description="Helical" evidence="12">
    <location>
        <begin position="343"/>
        <end position="365"/>
    </location>
</feature>
<feature type="region of interest" description="Disordered" evidence="11">
    <location>
        <begin position="231"/>
        <end position="272"/>
    </location>
</feature>
<keyword evidence="4" id="KW-0808">Transferase</keyword>
<keyword evidence="15" id="KW-1185">Reference proteome</keyword>
<evidence type="ECO:0000256" key="9">
    <source>
        <dbReference type="ARBA" id="ARBA00022989"/>
    </source>
</evidence>
<evidence type="ECO:0000313" key="14">
    <source>
        <dbReference type="EMBL" id="MET9850879.1"/>
    </source>
</evidence>
<evidence type="ECO:0000256" key="2">
    <source>
        <dbReference type="ARBA" id="ARBA00012438"/>
    </source>
</evidence>
<proteinExistence type="predicted"/>
<evidence type="ECO:0000256" key="1">
    <source>
        <dbReference type="ARBA" id="ARBA00000085"/>
    </source>
</evidence>
<dbReference type="EMBL" id="JBEXPZ010000087">
    <property type="protein sequence ID" value="MET9850879.1"/>
    <property type="molecule type" value="Genomic_DNA"/>
</dbReference>
<dbReference type="SMART" id="SM00304">
    <property type="entry name" value="HAMP"/>
    <property type="match status" value="1"/>
</dbReference>
<dbReference type="InterPro" id="IPR003660">
    <property type="entry name" value="HAMP_dom"/>
</dbReference>
<dbReference type="Gene3D" id="6.10.340.10">
    <property type="match status" value="1"/>
</dbReference>
<organism evidence="14 15">
    <name type="scientific">Streptomyces ossamyceticus</name>
    <dbReference type="NCBI Taxonomy" id="249581"/>
    <lineage>
        <taxon>Bacteria</taxon>
        <taxon>Bacillati</taxon>
        <taxon>Actinomycetota</taxon>
        <taxon>Actinomycetes</taxon>
        <taxon>Kitasatosporales</taxon>
        <taxon>Streptomycetaceae</taxon>
        <taxon>Streptomyces</taxon>
    </lineage>
</organism>
<accession>A0ABV2VDZ7</accession>
<feature type="compositionally biased region" description="Basic and acidic residues" evidence="11">
    <location>
        <begin position="244"/>
        <end position="255"/>
    </location>
</feature>
<keyword evidence="12" id="KW-0472">Membrane</keyword>
<keyword evidence="10" id="KW-0902">Two-component regulatory system</keyword>
<dbReference type="Pfam" id="PF00672">
    <property type="entry name" value="HAMP"/>
    <property type="match status" value="1"/>
</dbReference>
<dbReference type="RefSeq" id="WP_355404372.1">
    <property type="nucleotide sequence ID" value="NZ_JBEXPZ010000087.1"/>
</dbReference>
<evidence type="ECO:0000256" key="5">
    <source>
        <dbReference type="ARBA" id="ARBA00022692"/>
    </source>
</evidence>
<feature type="non-terminal residue" evidence="14">
    <location>
        <position position="487"/>
    </location>
</feature>
<comment type="caution">
    <text evidence="14">The sequence shown here is derived from an EMBL/GenBank/DDBJ whole genome shotgun (WGS) entry which is preliminary data.</text>
</comment>
<dbReference type="Proteomes" id="UP001550210">
    <property type="component" value="Unassembled WGS sequence"/>
</dbReference>
<evidence type="ECO:0000256" key="7">
    <source>
        <dbReference type="ARBA" id="ARBA00022777"/>
    </source>
</evidence>
<dbReference type="PANTHER" id="PTHR44936:SF9">
    <property type="entry name" value="SENSOR PROTEIN CREC"/>
    <property type="match status" value="1"/>
</dbReference>
<evidence type="ECO:0000313" key="15">
    <source>
        <dbReference type="Proteomes" id="UP001550210"/>
    </source>
</evidence>
<evidence type="ECO:0000256" key="8">
    <source>
        <dbReference type="ARBA" id="ARBA00022840"/>
    </source>
</evidence>
<dbReference type="EC" id="2.7.13.3" evidence="2"/>
<comment type="catalytic activity">
    <reaction evidence="1">
        <text>ATP + protein L-histidine = ADP + protein N-phospho-L-histidine.</text>
        <dbReference type="EC" id="2.7.13.3"/>
    </reaction>
</comment>
<keyword evidence="6" id="KW-0547">Nucleotide-binding</keyword>
<evidence type="ECO:0000256" key="6">
    <source>
        <dbReference type="ARBA" id="ARBA00022741"/>
    </source>
</evidence>
<gene>
    <name evidence="14" type="ORF">ABZZ21_41315</name>
</gene>
<evidence type="ECO:0000256" key="10">
    <source>
        <dbReference type="ARBA" id="ARBA00023012"/>
    </source>
</evidence>
<name>A0ABV2VDZ7_9ACTN</name>
<keyword evidence="8" id="KW-0067">ATP-binding</keyword>
<evidence type="ECO:0000256" key="11">
    <source>
        <dbReference type="SAM" id="MobiDB-lite"/>
    </source>
</evidence>
<sequence>MSTRLTVILLVPVLTNLVLGGMQARSSVETWQSAKVAEHVARIVAAGSAYHSALLDERDLSVAPLLQGRRDSTVVRDVRTVTDLRAADFRREVAALPAGHGLEQRIGQVERAWPQLGAVRAQAFTTDTDPVATEEGYAVLGRLIIGLANELRFGMENSASYGRMVYSLALAKEAASLQRSVGVHLMVRPGDTGTLREQQLNAFLAYRRLEIIAARTYGATGTDTAVTRLTSGTAQRQATGPPGHRTERETERLEGPGRLVSGGEHRTTVGGPSLAALPGLERMTERIAAGEGPAVLAAQGITPATWMAASTRKFEAYGRAEQQLIDAAVDEAARIASDARRAAFVKGVVVVVALLAAFLVTALMARQMSRSMRQLRNAAFTIAEQRLHVLYDRLSRTDPGRVDTRVAPIPITTTDEIGEVARAFDQVHREAVRLAAEQALLRGNINAIFTNLSRRNQSLIEGQLTLITDLENNEADPDQLENLFKLD</sequence>
<reference evidence="14 15" key="1">
    <citation type="submission" date="2024-06" db="EMBL/GenBank/DDBJ databases">
        <title>The Natural Products Discovery Center: Release of the First 8490 Sequenced Strains for Exploring Actinobacteria Biosynthetic Diversity.</title>
        <authorList>
            <person name="Kalkreuter E."/>
            <person name="Kautsar S.A."/>
            <person name="Yang D."/>
            <person name="Bader C.D."/>
            <person name="Teijaro C.N."/>
            <person name="Fluegel L."/>
            <person name="Davis C.M."/>
            <person name="Simpson J.R."/>
            <person name="Lauterbach L."/>
            <person name="Steele A.D."/>
            <person name="Gui C."/>
            <person name="Meng S."/>
            <person name="Li G."/>
            <person name="Viehrig K."/>
            <person name="Ye F."/>
            <person name="Su P."/>
            <person name="Kiefer A.F."/>
            <person name="Nichols A."/>
            <person name="Cepeda A.J."/>
            <person name="Yan W."/>
            <person name="Fan B."/>
            <person name="Jiang Y."/>
            <person name="Adhikari A."/>
            <person name="Zheng C.-J."/>
            <person name="Schuster L."/>
            <person name="Cowan T.M."/>
            <person name="Smanski M.J."/>
            <person name="Chevrette M.G."/>
            <person name="De Carvalho L.P.S."/>
            <person name="Shen B."/>
        </authorList>
    </citation>
    <scope>NUCLEOTIDE SEQUENCE [LARGE SCALE GENOMIC DNA]</scope>
    <source>
        <strain evidence="14 15">NPDC006434</strain>
    </source>
</reference>
<dbReference type="InterPro" id="IPR050980">
    <property type="entry name" value="2C_sensor_his_kinase"/>
</dbReference>
<keyword evidence="9 12" id="KW-1133">Transmembrane helix</keyword>
<evidence type="ECO:0000256" key="3">
    <source>
        <dbReference type="ARBA" id="ARBA00022553"/>
    </source>
</evidence>
<feature type="domain" description="HAMP" evidence="13">
    <location>
        <begin position="366"/>
        <end position="436"/>
    </location>
</feature>
<dbReference type="InterPro" id="IPR013587">
    <property type="entry name" value="Nitrate/nitrite_sensing"/>
</dbReference>
<evidence type="ECO:0000256" key="4">
    <source>
        <dbReference type="ARBA" id="ARBA00022679"/>
    </source>
</evidence>
<evidence type="ECO:0000259" key="13">
    <source>
        <dbReference type="SMART" id="SM00304"/>
    </source>
</evidence>
<keyword evidence="7" id="KW-0418">Kinase</keyword>
<dbReference type="CDD" id="cd06225">
    <property type="entry name" value="HAMP"/>
    <property type="match status" value="1"/>
</dbReference>
<dbReference type="Pfam" id="PF08376">
    <property type="entry name" value="NIT"/>
    <property type="match status" value="1"/>
</dbReference>
<keyword evidence="5 12" id="KW-0812">Transmembrane</keyword>
<evidence type="ECO:0000256" key="12">
    <source>
        <dbReference type="SAM" id="Phobius"/>
    </source>
</evidence>
<protein>
    <recommendedName>
        <fullName evidence="2">histidine kinase</fullName>
        <ecNumber evidence="2">2.7.13.3</ecNumber>
    </recommendedName>
</protein>